<organism evidence="1 2">
    <name type="scientific">Sphingobacterium tenebrionis</name>
    <dbReference type="NCBI Taxonomy" id="3111775"/>
    <lineage>
        <taxon>Bacteria</taxon>
        <taxon>Pseudomonadati</taxon>
        <taxon>Bacteroidota</taxon>
        <taxon>Sphingobacteriia</taxon>
        <taxon>Sphingobacteriales</taxon>
        <taxon>Sphingobacteriaceae</taxon>
        <taxon>Sphingobacterium</taxon>
    </lineage>
</organism>
<gene>
    <name evidence="1" type="ORF">VJ786_05895</name>
</gene>
<evidence type="ECO:0000313" key="2">
    <source>
        <dbReference type="Proteomes" id="UP001363035"/>
    </source>
</evidence>
<proteinExistence type="predicted"/>
<comment type="caution">
    <text evidence="1">The sequence shown here is derived from an EMBL/GenBank/DDBJ whole genome shotgun (WGS) entry which is preliminary data.</text>
</comment>
<dbReference type="RefSeq" id="WP_134776573.1">
    <property type="nucleotide sequence ID" value="NZ_JAYLLN010000010.1"/>
</dbReference>
<protein>
    <submittedName>
        <fullName evidence="1">Uncharacterized protein</fullName>
    </submittedName>
</protein>
<dbReference type="EMBL" id="JAYLLN010000010">
    <property type="protein sequence ID" value="MEI5984431.1"/>
    <property type="molecule type" value="Genomic_DNA"/>
</dbReference>
<name>A0ABU8I4U7_9SPHI</name>
<accession>A0ABU8I4U7</accession>
<reference evidence="1 2" key="1">
    <citation type="submission" date="2024-01" db="EMBL/GenBank/DDBJ databases">
        <title>Sphingobacterium tenebrionis sp. nov., a novel endophyte isolated from tenebrio molitor intestines.</title>
        <authorList>
            <person name="Zhang C."/>
        </authorList>
    </citation>
    <scope>NUCLEOTIDE SEQUENCE [LARGE SCALE GENOMIC DNA]</scope>
    <source>
        <strain evidence="1 2">PU5-4</strain>
    </source>
</reference>
<keyword evidence="2" id="KW-1185">Reference proteome</keyword>
<dbReference type="Proteomes" id="UP001363035">
    <property type="component" value="Unassembled WGS sequence"/>
</dbReference>
<evidence type="ECO:0000313" key="1">
    <source>
        <dbReference type="EMBL" id="MEI5984431.1"/>
    </source>
</evidence>
<sequence>MDYNRFRDQLDSATRREFDFEMIMSKLSFMGHDERFVYYESILTTGFTTYGRMDKSTKVVELDIIKTIRAQGYSSLKEYLYKFPSMVNYVLDGLNQGYLFIDRKGMKNE</sequence>